<feature type="repeat" description="TNFR-Cys" evidence="9">
    <location>
        <begin position="1727"/>
        <end position="1770"/>
    </location>
</feature>
<evidence type="ECO:0000256" key="1">
    <source>
        <dbReference type="ARBA" id="ARBA00004613"/>
    </source>
</evidence>
<feature type="domain" description="TNFR-Cys" evidence="12">
    <location>
        <begin position="632"/>
        <end position="676"/>
    </location>
</feature>
<dbReference type="PANTHER" id="PTHR23097">
    <property type="entry name" value="TUMOR NECROSIS FACTOR RECEPTOR SUPERFAMILY MEMBER"/>
    <property type="match status" value="1"/>
</dbReference>
<dbReference type="SUPFAM" id="SSF57586">
    <property type="entry name" value="TNF receptor-like"/>
    <property type="match status" value="4"/>
</dbReference>
<dbReference type="InterPro" id="IPR006212">
    <property type="entry name" value="Furin_repeat"/>
</dbReference>
<sequence>MAIFLSLLTVASVLLVATGQPSGFHGWANNFGGYLSFTCPSNQVLDGWYGVFSNSRLDRRYSFRCTNVNSITYRSFGGYENSYYGGFTKTYPNGQAIYRIQAGHSDGYRDRRWRIGCADHTNNNGPYHSSCSWSGWTNNWPSYYPYYYWFPFYYYFYYFYSPFYYYHYPTTSFTANSKYVIHGVQSDFSYTFRDRRWRFYQCRVSCRSGWVQSGTECTCPSGSYQRGNDCVSSRKCGRGQYAASSSNNRYCYDCRPGTFQSDSSHTDTTCSSCPAGKFQDDYGRADCETCPSSQYNPYTGRSSCRDCSSGYYRSSPSTQTRCQPGYRCPGSCSRIACSPGTYQNSYRQVSCKSCEAGKYQTESGASSCNNCANGYYTTSAASAPRRCQPGFACSSCNRRACNGEFYQNAAGESDCKRASQCGAGQYVSRGPSQTTDRVCGSCSLGRTYQDASSHTFGSCKPVRNCPAGTFVAADPTLSSDRVCGKCQEGTYSSGVNAKQCEDIGTCDAGEYAFFASSTSGVDCRACALGSTYQDETNHNRQSCKTVSPECPAGQFQAVAPTRSNDRVCNDCHPGTFSDRPGGDECDPHTQCGAGFIETSPATPTSDRACRRCNGVTQYQDELHQASCKTVRTCSSTQYETTAPSPSNNRVCASCTTSCPSGKVLVGTCGPTTDKRCESCHPSCATCDGTTENDCLSCADSSLTLLDGRCVNPDCGEGEYRDGATCKPCDSSCAECDGAGSNRCISCKGDRYLDGNSCVTKCPTGYFKFTNSERDNVCRRCTSCDDGTFASTPCDGSTFTDTQCSPWSTCDEGEEEDTPPNSVRDRVCRKCEADKEYQDQPGKLFCKSVSVCQHGQYVSTEPTLTTDRQCSACGTGTFTNSENAARCLPCAAGSFQDETNSPSCQECGIGMYEPEQGQTQCAEIPPGYYGVGGTISTRTGIAECPRGYYCLGGSHDKQACPPNQYQSETGQSQCVDLTVCGDGELVSKEPTSISDRECSPCPDGTYQDDNDHDMTECIPWTTCPVGTHISTTGNARRDQSCASCDAPETFQDKENQRTCRPVSDCPVGTAELVGPTPTSDRKCRACQVGTNYADDTGLEICKPVTNCRPGTREVAAPTASSDRVCQACEPNTYTESENEKTCRPHTLCGASEKEVEEPTTSSNRRCGCTGPAIDECTACGPNLQLRNGRCISECPDGEYELGNGCAECHSTCADCDGPDATNCLLCDGNLNLWVDEQGQSCIADCPPGYYAKDHRCVPCTSCGMGTWASTPCSASSDAVCSPWTECKPGQKDCTLGMEYQPLPGRTSCFPTSVCEEPFIETIPPTLTTDRLCSCDTLTCNKFITQLFEEMVCAEPTDKQFDVVLDVCCSGQGEDGIRDTIRQMDAYEARRSCPGCTDTCECSAGFILVFDADSADCRPCDGVTEFSPSIGGSKCEPIEECERGQEEVSAPTCCSSDRVCRDCLAGTIDKDSAGSTGCQMCPAGHYTEAGFHGSCSSFTCRAGTHDHDSDAATPCQPCVFGITYQDEEGQTTCKDVTECAPGFEEVQAMTLISDRVCDECPEGTYKAISGQGVPCLPVTTCDAGDEETAEPTPTSDRVCSQCELGATFKPVDGQAESCRPVTQCGPDEEEIREPTRQHDRLCRKCVQDITYRPAGSDTCVPVSRCAASEYNSTHATLTTDVECTAVSNSRRPRSTLTASTLECSECPSGRYEIRACSALENVQCAGCSACPPNTYILRACDSENDVSCQQCSTCSDEQYRSAPCTATSDTECTTLDVCDQDQFELFPATPTTDRICRDLSQRNPTTEYERTACATSFPSATLASSASARPPPPPTPSASRAPSAPPTTTATRSPPASRFLCPAGTADLDRNASTPCTPCQAGVDFAALSGQRDCTPVTECDLSCHQGVRPTMHPTIFTDRQCRRCIEGLFYRDSNMDFCTRDTDRECQMGHTCPNNTTFISRPLTPTT</sequence>
<evidence type="ECO:0000256" key="4">
    <source>
        <dbReference type="ARBA" id="ARBA00022703"/>
    </source>
</evidence>
<dbReference type="Pfam" id="PF14704">
    <property type="entry name" value="DERM"/>
    <property type="match status" value="1"/>
</dbReference>
<dbReference type="PROSITE" id="PS50050">
    <property type="entry name" value="TNFR_NGFR_2"/>
    <property type="match status" value="7"/>
</dbReference>
<dbReference type="GeneID" id="16068581"/>
<accession>F2URL5</accession>
<feature type="disulfide bond" evidence="9">
    <location>
        <begin position="1749"/>
        <end position="1762"/>
    </location>
</feature>
<evidence type="ECO:0000256" key="3">
    <source>
        <dbReference type="ARBA" id="ARBA00022525"/>
    </source>
</evidence>
<keyword evidence="14" id="KW-1185">Reference proteome</keyword>
<feature type="disulfide bond" evidence="9">
    <location>
        <begin position="1752"/>
        <end position="1770"/>
    </location>
</feature>
<feature type="chain" id="PRO_5003287969" description="TNFR-Cys domain-containing protein" evidence="11">
    <location>
        <begin position="20"/>
        <end position="1966"/>
    </location>
</feature>
<feature type="repeat" description="TNFR-Cys" evidence="9">
    <location>
        <begin position="570"/>
        <end position="609"/>
    </location>
</feature>
<proteinExistence type="inferred from homology"/>
<feature type="disulfide bond" evidence="9">
    <location>
        <begin position="658"/>
        <end position="676"/>
    </location>
</feature>
<comment type="caution">
    <text evidence="9">Lacks conserved residue(s) required for the propagation of feature annotation.</text>
</comment>
<keyword evidence="5 11" id="KW-0732">Signal</keyword>
<gene>
    <name evidence="13" type="ORF">PTSG_13064</name>
</gene>
<feature type="repeat" description="TNFR-Cys" evidence="9">
    <location>
        <begin position="999"/>
        <end position="1040"/>
    </location>
</feature>
<dbReference type="InParanoid" id="F2URL5"/>
<evidence type="ECO:0000256" key="8">
    <source>
        <dbReference type="ARBA" id="ARBA00023180"/>
    </source>
</evidence>
<comment type="subcellular location">
    <subcellularLocation>
        <location evidence="1">Secreted</location>
    </subcellularLocation>
</comment>
<dbReference type="SMART" id="SM00208">
    <property type="entry name" value="TNFR"/>
    <property type="match status" value="24"/>
</dbReference>
<evidence type="ECO:0000256" key="10">
    <source>
        <dbReference type="SAM" id="MobiDB-lite"/>
    </source>
</evidence>
<dbReference type="Gene3D" id="2.10.50.10">
    <property type="entry name" value="Tumor Necrosis Factor Receptor, subunit A, domain 2"/>
    <property type="match status" value="17"/>
</dbReference>
<feature type="domain" description="TNFR-Cys" evidence="12">
    <location>
        <begin position="999"/>
        <end position="1040"/>
    </location>
</feature>
<keyword evidence="7 9" id="KW-1015">Disulfide bond</keyword>
<dbReference type="CDD" id="cd00064">
    <property type="entry name" value="FU"/>
    <property type="match status" value="4"/>
</dbReference>
<feature type="repeat" description="TNFR-Cys" evidence="9">
    <location>
        <begin position="441"/>
        <end position="483"/>
    </location>
</feature>
<protein>
    <recommendedName>
        <fullName evidence="12">TNFR-Cys domain-containing protein</fullName>
    </recommendedName>
</protein>
<dbReference type="EMBL" id="GL832992">
    <property type="protein sequence ID" value="EGD80270.1"/>
    <property type="molecule type" value="Genomic_DNA"/>
</dbReference>
<dbReference type="PANTHER" id="PTHR23097:SF181">
    <property type="entry name" value="CASPASE-8-LIKE"/>
    <property type="match status" value="1"/>
</dbReference>
<dbReference type="GO" id="GO:0005576">
    <property type="term" value="C:extracellular region"/>
    <property type="evidence" value="ECO:0007669"/>
    <property type="project" value="UniProtKB-SubCell"/>
</dbReference>
<dbReference type="SMART" id="SM00261">
    <property type="entry name" value="FU"/>
    <property type="match status" value="7"/>
</dbReference>
<keyword evidence="3" id="KW-0964">Secreted</keyword>
<dbReference type="OrthoDB" id="300641at2759"/>
<dbReference type="Proteomes" id="UP000007799">
    <property type="component" value="Unassembled WGS sequence"/>
</dbReference>
<feature type="compositionally biased region" description="Low complexity" evidence="10">
    <location>
        <begin position="1835"/>
        <end position="1855"/>
    </location>
</feature>
<feature type="domain" description="TNFR-Cys" evidence="12">
    <location>
        <begin position="1243"/>
        <end position="1279"/>
    </location>
</feature>
<organism evidence="14">
    <name type="scientific">Salpingoeca rosetta (strain ATCC 50818 / BSB-021)</name>
    <dbReference type="NCBI Taxonomy" id="946362"/>
    <lineage>
        <taxon>Eukaryota</taxon>
        <taxon>Choanoflagellata</taxon>
        <taxon>Craspedida</taxon>
        <taxon>Salpingoecidae</taxon>
        <taxon>Salpingoeca</taxon>
    </lineage>
</organism>
<feature type="disulfide bond" evidence="9">
    <location>
        <begin position="1022"/>
        <end position="1040"/>
    </location>
</feature>
<feature type="repeat" description="TNFR-Cys" evidence="9">
    <location>
        <begin position="632"/>
        <end position="676"/>
    </location>
</feature>
<reference evidence="13" key="1">
    <citation type="submission" date="2009-08" db="EMBL/GenBank/DDBJ databases">
        <title>Annotation of Salpingoeca rosetta.</title>
        <authorList>
            <consortium name="The Broad Institute Genome Sequencing Platform"/>
            <person name="Russ C."/>
            <person name="Cuomo C."/>
            <person name="Burger G."/>
            <person name="Gray M.W."/>
            <person name="Holland P.W.H."/>
            <person name="King N."/>
            <person name="Lang F.B.F."/>
            <person name="Roger A.J."/>
            <person name="Ruiz-Trillo I."/>
            <person name="Young S.K."/>
            <person name="Zeng Q."/>
            <person name="Gargeya S."/>
            <person name="Alvarado L."/>
            <person name="Berlin A."/>
            <person name="Chapman S.B."/>
            <person name="Chen Z."/>
            <person name="Freedman E."/>
            <person name="Gellesch M."/>
            <person name="Goldberg J."/>
            <person name="Griggs A."/>
            <person name="Gujja S."/>
            <person name="Heilman E."/>
            <person name="Heiman D."/>
            <person name="Howarth C."/>
            <person name="Mehta T."/>
            <person name="Neiman D."/>
            <person name="Pearson M."/>
            <person name="Roberts A."/>
            <person name="Saif S."/>
            <person name="Shea T."/>
            <person name="Shenoy N."/>
            <person name="Sisk P."/>
            <person name="Stolte C."/>
            <person name="Sykes S."/>
            <person name="White J."/>
            <person name="Yandava C."/>
            <person name="Haas B."/>
            <person name="Nusbaum C."/>
            <person name="Birren B."/>
        </authorList>
    </citation>
    <scope>NUCLEOTIDE SEQUENCE [LARGE SCALE GENOMIC DNA]</scope>
    <source>
        <strain evidence="13">ATCC 50818</strain>
    </source>
</reference>
<dbReference type="GO" id="GO:0006915">
    <property type="term" value="P:apoptotic process"/>
    <property type="evidence" value="ECO:0007669"/>
    <property type="project" value="UniProtKB-KW"/>
</dbReference>
<dbReference type="InterPro" id="IPR001368">
    <property type="entry name" value="TNFR/NGFR_Cys_rich_reg"/>
</dbReference>
<dbReference type="InterPro" id="IPR052459">
    <property type="entry name" value="TNFRSF_decoy_receptor"/>
</dbReference>
<feature type="repeat" description="TNFR-Cys" evidence="9">
    <location>
        <begin position="1243"/>
        <end position="1279"/>
    </location>
</feature>
<dbReference type="KEGG" id="sre:PTSG_13064"/>
<evidence type="ECO:0000256" key="6">
    <source>
        <dbReference type="ARBA" id="ARBA00022737"/>
    </source>
</evidence>
<dbReference type="SUPFAM" id="SSF57184">
    <property type="entry name" value="Growth factor receptor domain"/>
    <property type="match status" value="4"/>
</dbReference>
<evidence type="ECO:0000313" key="14">
    <source>
        <dbReference type="Proteomes" id="UP000007799"/>
    </source>
</evidence>
<feature type="disulfide bond" evidence="9">
    <location>
        <begin position="591"/>
        <end position="609"/>
    </location>
</feature>
<dbReference type="STRING" id="946362.F2URL5"/>
<feature type="repeat" description="TNFR-Cys" evidence="9">
    <location>
        <begin position="760"/>
        <end position="803"/>
    </location>
</feature>
<dbReference type="InterPro" id="IPR009030">
    <property type="entry name" value="Growth_fac_rcpt_cys_sf"/>
</dbReference>
<dbReference type="Gene3D" id="2.10.220.10">
    <property type="entry name" value="Hormone Receptor, Insulin-like Growth Factor Receptor 1, Chain A, domain 2"/>
    <property type="match status" value="2"/>
</dbReference>
<dbReference type="Pfam" id="PF07699">
    <property type="entry name" value="Ephrin_rec_like"/>
    <property type="match status" value="2"/>
</dbReference>
<dbReference type="RefSeq" id="XP_004988060.1">
    <property type="nucleotide sequence ID" value="XM_004988003.1"/>
</dbReference>
<feature type="disulfide bond" evidence="9">
    <location>
        <begin position="780"/>
        <end position="793"/>
    </location>
</feature>
<dbReference type="PROSITE" id="PS00652">
    <property type="entry name" value="TNFR_NGFR_1"/>
    <property type="match status" value="2"/>
</dbReference>
<evidence type="ECO:0000313" key="13">
    <source>
        <dbReference type="EMBL" id="EGD80270.1"/>
    </source>
</evidence>
<evidence type="ECO:0000259" key="12">
    <source>
        <dbReference type="PROSITE" id="PS50050"/>
    </source>
</evidence>
<feature type="domain" description="TNFR-Cys" evidence="12">
    <location>
        <begin position="570"/>
        <end position="609"/>
    </location>
</feature>
<dbReference type="SMART" id="SM01411">
    <property type="entry name" value="Ephrin_rec_like"/>
    <property type="match status" value="14"/>
</dbReference>
<dbReference type="eggNOG" id="KOG3525">
    <property type="taxonomic scope" value="Eukaryota"/>
</dbReference>
<dbReference type="InterPro" id="IPR026645">
    <property type="entry name" value="Dermatopontin"/>
</dbReference>
<feature type="domain" description="TNFR-Cys" evidence="12">
    <location>
        <begin position="441"/>
        <end position="483"/>
    </location>
</feature>
<name>F2URL5_SALR5</name>
<dbReference type="OMA" id="NTCGSCA"/>
<feature type="domain" description="TNFR-Cys" evidence="12">
    <location>
        <begin position="1727"/>
        <end position="1770"/>
    </location>
</feature>
<dbReference type="Pfam" id="PF00020">
    <property type="entry name" value="TNFR_c6"/>
    <property type="match status" value="6"/>
</dbReference>
<feature type="disulfide bond" evidence="9">
    <location>
        <begin position="1258"/>
        <end position="1271"/>
    </location>
</feature>
<evidence type="ECO:0000256" key="11">
    <source>
        <dbReference type="SAM" id="SignalP"/>
    </source>
</evidence>
<feature type="region of interest" description="Disordered" evidence="10">
    <location>
        <begin position="1821"/>
        <end position="1855"/>
    </location>
</feature>
<feature type="disulfide bond" evidence="9">
    <location>
        <begin position="1261"/>
        <end position="1279"/>
    </location>
</feature>
<evidence type="ECO:0000256" key="9">
    <source>
        <dbReference type="PROSITE-ProRule" id="PRU00206"/>
    </source>
</evidence>
<dbReference type="PROSITE" id="PS00615">
    <property type="entry name" value="C_TYPE_LECTIN_1"/>
    <property type="match status" value="1"/>
</dbReference>
<dbReference type="InterPro" id="IPR018378">
    <property type="entry name" value="C-type_lectin_CS"/>
</dbReference>
<evidence type="ECO:0000256" key="2">
    <source>
        <dbReference type="ARBA" id="ARBA00008712"/>
    </source>
</evidence>
<keyword evidence="6" id="KW-0677">Repeat</keyword>
<feature type="disulfide bond" evidence="9">
    <location>
        <begin position="465"/>
        <end position="483"/>
    </location>
</feature>
<feature type="domain" description="TNFR-Cys" evidence="12">
    <location>
        <begin position="760"/>
        <end position="803"/>
    </location>
</feature>
<comment type="similarity">
    <text evidence="2">Belongs to the dermatopontin family.</text>
</comment>
<dbReference type="InterPro" id="IPR011641">
    <property type="entry name" value="Tyr-kin_ephrin_A/B_rcpt-like"/>
</dbReference>
<evidence type="ECO:0000256" key="5">
    <source>
        <dbReference type="ARBA" id="ARBA00022729"/>
    </source>
</evidence>
<evidence type="ECO:0000256" key="7">
    <source>
        <dbReference type="ARBA" id="ARBA00023157"/>
    </source>
</evidence>
<feature type="signal peptide" evidence="11">
    <location>
        <begin position="1"/>
        <end position="19"/>
    </location>
</feature>
<keyword evidence="4" id="KW-0053">Apoptosis</keyword>
<keyword evidence="8" id="KW-0325">Glycoprotein</keyword>